<name>A0A7W3J0P5_9ACTN</name>
<organism evidence="3 4">
    <name type="scientific">Nocardioides ginsengisegetis</name>
    <dbReference type="NCBI Taxonomy" id="661491"/>
    <lineage>
        <taxon>Bacteria</taxon>
        <taxon>Bacillati</taxon>
        <taxon>Actinomycetota</taxon>
        <taxon>Actinomycetes</taxon>
        <taxon>Propionibacteriales</taxon>
        <taxon>Nocardioidaceae</taxon>
        <taxon>Nocardioides</taxon>
    </lineage>
</organism>
<dbReference type="AlphaFoldDB" id="A0A7W3J0P5"/>
<proteinExistence type="inferred from homology"/>
<dbReference type="Pfam" id="PF02481">
    <property type="entry name" value="DNA_processg_A"/>
    <property type="match status" value="1"/>
</dbReference>
<sequence length="378" mass="39213">MNGREPERLARVALGRLGEPGDPRVATLVEGSGAVAVYQALLDQREHDGLLSDVAGRLAAIDPARDLDVADRLGIRFVIPGDAEWPTQLDDLGAAPPVQERGGAPMGLWVRGPLRLDEVEASVSVVGSRSATTYGAHVAGELAAVSARAGLVVVSGAAFGIDQAAHRGAVAAGGRSVAVLACGVDRPYPPAHRDLIEHLARTGAVVSELAPGCSPTRLRFLARNRMIAALTGGTVVVEAALRSGALNTANWASRLNRHLLGVPGPVTSAPSQGVHQLIRTGAATLVTSGEEVLEVLGRAGQHLLEVPRGPERPRDKLPLRQQQVLDAVPVSSSVGAESIARTAGLSLLEVGSALTRLRDHGLVEQAEGGWRLAGPVSR</sequence>
<keyword evidence="4" id="KW-1185">Reference proteome</keyword>
<protein>
    <submittedName>
        <fullName evidence="3">DNA processing protein</fullName>
    </submittedName>
</protein>
<dbReference type="Proteomes" id="UP000580910">
    <property type="component" value="Unassembled WGS sequence"/>
</dbReference>
<dbReference type="NCBIfam" id="TIGR00732">
    <property type="entry name" value="dprA"/>
    <property type="match status" value="1"/>
</dbReference>
<dbReference type="RefSeq" id="WP_182539425.1">
    <property type="nucleotide sequence ID" value="NZ_JACGXA010000001.1"/>
</dbReference>
<evidence type="ECO:0000313" key="4">
    <source>
        <dbReference type="Proteomes" id="UP000580910"/>
    </source>
</evidence>
<feature type="domain" description="Smf/DprA SLOG" evidence="2">
    <location>
        <begin position="77"/>
        <end position="296"/>
    </location>
</feature>
<dbReference type="PANTHER" id="PTHR43022:SF1">
    <property type="entry name" value="PROTEIN SMF"/>
    <property type="match status" value="1"/>
</dbReference>
<dbReference type="Gene3D" id="3.40.50.450">
    <property type="match status" value="1"/>
</dbReference>
<evidence type="ECO:0000313" key="3">
    <source>
        <dbReference type="EMBL" id="MBA8804106.1"/>
    </source>
</evidence>
<accession>A0A7W3J0P5</accession>
<dbReference type="InterPro" id="IPR057666">
    <property type="entry name" value="DrpA_SLOG"/>
</dbReference>
<evidence type="ECO:0000256" key="1">
    <source>
        <dbReference type="ARBA" id="ARBA00006525"/>
    </source>
</evidence>
<dbReference type="GO" id="GO:0009294">
    <property type="term" value="P:DNA-mediated transformation"/>
    <property type="evidence" value="ECO:0007669"/>
    <property type="project" value="InterPro"/>
</dbReference>
<dbReference type="SUPFAM" id="SSF102405">
    <property type="entry name" value="MCP/YpsA-like"/>
    <property type="match status" value="1"/>
</dbReference>
<comment type="caution">
    <text evidence="3">The sequence shown here is derived from an EMBL/GenBank/DDBJ whole genome shotgun (WGS) entry which is preliminary data.</text>
</comment>
<dbReference type="PANTHER" id="PTHR43022">
    <property type="entry name" value="PROTEIN SMF"/>
    <property type="match status" value="1"/>
</dbReference>
<dbReference type="EMBL" id="JACGXA010000001">
    <property type="protein sequence ID" value="MBA8804106.1"/>
    <property type="molecule type" value="Genomic_DNA"/>
</dbReference>
<gene>
    <name evidence="3" type="ORF">FB382_002397</name>
</gene>
<comment type="similarity">
    <text evidence="1">Belongs to the DprA/Smf family.</text>
</comment>
<dbReference type="InterPro" id="IPR003488">
    <property type="entry name" value="DprA"/>
</dbReference>
<evidence type="ECO:0000259" key="2">
    <source>
        <dbReference type="Pfam" id="PF02481"/>
    </source>
</evidence>
<reference evidence="3 4" key="1">
    <citation type="submission" date="2020-07" db="EMBL/GenBank/DDBJ databases">
        <title>Sequencing the genomes of 1000 actinobacteria strains.</title>
        <authorList>
            <person name="Klenk H.-P."/>
        </authorList>
    </citation>
    <scope>NUCLEOTIDE SEQUENCE [LARGE SCALE GENOMIC DNA]</scope>
    <source>
        <strain evidence="3 4">DSM 21349</strain>
    </source>
</reference>